<evidence type="ECO:0000256" key="3">
    <source>
        <dbReference type="SAM" id="Phobius"/>
    </source>
</evidence>
<keyword evidence="1" id="KW-0175">Coiled coil</keyword>
<sequence length="233" mass="26735">MNYITKKAKEKAVEELEKRAKDQLEKNAFFRLRKDKRKTNSENPYYHKVTVTNPKNGKTKTKTVERPVPRGISNNDAKILRRVRKKAYRWDMGINCSCCFGLRFGWSAIIGLIPFIGDFLELFMSFRLVWKADKIDGGLPMQIRARMVSNIAIDFAIGFIPVLGDFVDAFHRANTKNAWLLDAYLEEKGKALERKVITNEENPQDRPIEVPQDLKAHPGDTEIGRPPLEEIAG</sequence>
<evidence type="ECO:0000313" key="5">
    <source>
        <dbReference type="Proteomes" id="UP001285441"/>
    </source>
</evidence>
<dbReference type="PANTHER" id="PTHR35519">
    <property type="entry name" value="MEMBRANE PROTEINS"/>
    <property type="match status" value="1"/>
</dbReference>
<reference evidence="4" key="1">
    <citation type="journal article" date="2023" name="Mol. Phylogenet. Evol.">
        <title>Genome-scale phylogeny and comparative genomics of the fungal order Sordariales.</title>
        <authorList>
            <person name="Hensen N."/>
            <person name="Bonometti L."/>
            <person name="Westerberg I."/>
            <person name="Brannstrom I.O."/>
            <person name="Guillou S."/>
            <person name="Cros-Aarteil S."/>
            <person name="Calhoun S."/>
            <person name="Haridas S."/>
            <person name="Kuo A."/>
            <person name="Mondo S."/>
            <person name="Pangilinan J."/>
            <person name="Riley R."/>
            <person name="LaButti K."/>
            <person name="Andreopoulos B."/>
            <person name="Lipzen A."/>
            <person name="Chen C."/>
            <person name="Yan M."/>
            <person name="Daum C."/>
            <person name="Ng V."/>
            <person name="Clum A."/>
            <person name="Steindorff A."/>
            <person name="Ohm R.A."/>
            <person name="Martin F."/>
            <person name="Silar P."/>
            <person name="Natvig D.O."/>
            <person name="Lalanne C."/>
            <person name="Gautier V."/>
            <person name="Ament-Velasquez S.L."/>
            <person name="Kruys A."/>
            <person name="Hutchinson M.I."/>
            <person name="Powell A.J."/>
            <person name="Barry K."/>
            <person name="Miller A.N."/>
            <person name="Grigoriev I.V."/>
            <person name="Debuchy R."/>
            <person name="Gladieux P."/>
            <person name="Hiltunen Thoren M."/>
            <person name="Johannesson H."/>
        </authorList>
    </citation>
    <scope>NUCLEOTIDE SEQUENCE</scope>
    <source>
        <strain evidence="4">CBS 232.78</strain>
    </source>
</reference>
<keyword evidence="3" id="KW-1133">Transmembrane helix</keyword>
<proteinExistence type="predicted"/>
<dbReference type="AlphaFoldDB" id="A0AAE0KDZ1"/>
<protein>
    <recommendedName>
        <fullName evidence="6">DUF4112 domain-containing protein</fullName>
    </recommendedName>
</protein>
<comment type="caution">
    <text evidence="4">The sequence shown here is derived from an EMBL/GenBank/DDBJ whole genome shotgun (WGS) entry which is preliminary data.</text>
</comment>
<dbReference type="PANTHER" id="PTHR35519:SF2">
    <property type="entry name" value="PH DOMAIN PROTEIN"/>
    <property type="match status" value="1"/>
</dbReference>
<evidence type="ECO:0008006" key="6">
    <source>
        <dbReference type="Google" id="ProtNLM"/>
    </source>
</evidence>
<feature type="region of interest" description="Disordered" evidence="2">
    <location>
        <begin position="197"/>
        <end position="233"/>
    </location>
</feature>
<feature type="transmembrane region" description="Helical" evidence="3">
    <location>
        <begin position="104"/>
        <end position="126"/>
    </location>
</feature>
<accession>A0AAE0KDZ1</accession>
<dbReference type="Proteomes" id="UP001285441">
    <property type="component" value="Unassembled WGS sequence"/>
</dbReference>
<dbReference type="InterPro" id="IPR025187">
    <property type="entry name" value="DUF4112"/>
</dbReference>
<name>A0AAE0KDZ1_9PEZI</name>
<evidence type="ECO:0000256" key="1">
    <source>
        <dbReference type="SAM" id="Coils"/>
    </source>
</evidence>
<keyword evidence="3" id="KW-0812">Transmembrane</keyword>
<evidence type="ECO:0000313" key="4">
    <source>
        <dbReference type="EMBL" id="KAK3374943.1"/>
    </source>
</evidence>
<dbReference type="EMBL" id="JAULSW010000007">
    <property type="protein sequence ID" value="KAK3374943.1"/>
    <property type="molecule type" value="Genomic_DNA"/>
</dbReference>
<gene>
    <name evidence="4" type="ORF">B0H63DRAFT_261450</name>
</gene>
<keyword evidence="3" id="KW-0472">Membrane</keyword>
<organism evidence="4 5">
    <name type="scientific">Podospora didyma</name>
    <dbReference type="NCBI Taxonomy" id="330526"/>
    <lineage>
        <taxon>Eukaryota</taxon>
        <taxon>Fungi</taxon>
        <taxon>Dikarya</taxon>
        <taxon>Ascomycota</taxon>
        <taxon>Pezizomycotina</taxon>
        <taxon>Sordariomycetes</taxon>
        <taxon>Sordariomycetidae</taxon>
        <taxon>Sordariales</taxon>
        <taxon>Podosporaceae</taxon>
        <taxon>Podospora</taxon>
    </lineage>
</organism>
<feature type="coiled-coil region" evidence="1">
    <location>
        <begin position="6"/>
        <end position="33"/>
    </location>
</feature>
<evidence type="ECO:0000256" key="2">
    <source>
        <dbReference type="SAM" id="MobiDB-lite"/>
    </source>
</evidence>
<reference evidence="4" key="2">
    <citation type="submission" date="2023-06" db="EMBL/GenBank/DDBJ databases">
        <authorList>
            <consortium name="Lawrence Berkeley National Laboratory"/>
            <person name="Haridas S."/>
            <person name="Hensen N."/>
            <person name="Bonometti L."/>
            <person name="Westerberg I."/>
            <person name="Brannstrom I.O."/>
            <person name="Guillou S."/>
            <person name="Cros-Aarteil S."/>
            <person name="Calhoun S."/>
            <person name="Kuo A."/>
            <person name="Mondo S."/>
            <person name="Pangilinan J."/>
            <person name="Riley R."/>
            <person name="LaButti K."/>
            <person name="Andreopoulos B."/>
            <person name="Lipzen A."/>
            <person name="Chen C."/>
            <person name="Yanf M."/>
            <person name="Daum C."/>
            <person name="Ng V."/>
            <person name="Clum A."/>
            <person name="Steindorff A."/>
            <person name="Ohm R."/>
            <person name="Martin F."/>
            <person name="Silar P."/>
            <person name="Natvig D."/>
            <person name="Lalanne C."/>
            <person name="Gautier V."/>
            <person name="Ament-velasquez S.L."/>
            <person name="Kruys A."/>
            <person name="Hutchinson M.I."/>
            <person name="Powell A.J."/>
            <person name="Barry K."/>
            <person name="Miller A.N."/>
            <person name="Grigoriev I.V."/>
            <person name="Debuchy R."/>
            <person name="Gladieux P."/>
            <person name="Thoren M.H."/>
            <person name="Johannesson H."/>
        </authorList>
    </citation>
    <scope>NUCLEOTIDE SEQUENCE</scope>
    <source>
        <strain evidence="4">CBS 232.78</strain>
    </source>
</reference>
<keyword evidence="5" id="KW-1185">Reference proteome</keyword>
<feature type="compositionally biased region" description="Basic and acidic residues" evidence="2">
    <location>
        <begin position="197"/>
        <end position="223"/>
    </location>
</feature>
<dbReference type="Pfam" id="PF13430">
    <property type="entry name" value="DUF4112"/>
    <property type="match status" value="1"/>
</dbReference>